<organism evidence="2 3">
    <name type="scientific">Araneus ventricosus</name>
    <name type="common">Orbweaver spider</name>
    <name type="synonym">Epeira ventricosa</name>
    <dbReference type="NCBI Taxonomy" id="182803"/>
    <lineage>
        <taxon>Eukaryota</taxon>
        <taxon>Metazoa</taxon>
        <taxon>Ecdysozoa</taxon>
        <taxon>Arthropoda</taxon>
        <taxon>Chelicerata</taxon>
        <taxon>Arachnida</taxon>
        <taxon>Araneae</taxon>
        <taxon>Araneomorphae</taxon>
        <taxon>Entelegynae</taxon>
        <taxon>Araneoidea</taxon>
        <taxon>Araneidae</taxon>
        <taxon>Araneus</taxon>
    </lineage>
</organism>
<dbReference type="EMBL" id="BGPR01007394">
    <property type="protein sequence ID" value="GBN26519.1"/>
    <property type="molecule type" value="Genomic_DNA"/>
</dbReference>
<dbReference type="AlphaFoldDB" id="A0A4Y2MIX9"/>
<feature type="region of interest" description="Disordered" evidence="1">
    <location>
        <begin position="61"/>
        <end position="93"/>
    </location>
</feature>
<accession>A0A4Y2MIX9</accession>
<keyword evidence="3" id="KW-1185">Reference proteome</keyword>
<name>A0A4Y2MIX9_ARAVE</name>
<evidence type="ECO:0000256" key="1">
    <source>
        <dbReference type="SAM" id="MobiDB-lite"/>
    </source>
</evidence>
<gene>
    <name evidence="2" type="ORF">AVEN_131918_1</name>
</gene>
<dbReference type="Proteomes" id="UP000499080">
    <property type="component" value="Unassembled WGS sequence"/>
</dbReference>
<protein>
    <submittedName>
        <fullName evidence="2">Uncharacterized protein</fullName>
    </submittedName>
</protein>
<sequence>MFSGPRWPSGKDSALGARRLQARNPIPPNMRRALGPLYAKSHVGTKHPPVGATRMLGERLRTQVPSSSSDRGSKLLGTFQNGPRVASKRSVTI</sequence>
<feature type="region of interest" description="Disordered" evidence="1">
    <location>
        <begin position="1"/>
        <end position="29"/>
    </location>
</feature>
<comment type="caution">
    <text evidence="2">The sequence shown here is derived from an EMBL/GenBank/DDBJ whole genome shotgun (WGS) entry which is preliminary data.</text>
</comment>
<evidence type="ECO:0000313" key="3">
    <source>
        <dbReference type="Proteomes" id="UP000499080"/>
    </source>
</evidence>
<proteinExistence type="predicted"/>
<evidence type="ECO:0000313" key="2">
    <source>
        <dbReference type="EMBL" id="GBN26519.1"/>
    </source>
</evidence>
<reference evidence="2 3" key="1">
    <citation type="journal article" date="2019" name="Sci. Rep.">
        <title>Orb-weaving spider Araneus ventricosus genome elucidates the spidroin gene catalogue.</title>
        <authorList>
            <person name="Kono N."/>
            <person name="Nakamura H."/>
            <person name="Ohtoshi R."/>
            <person name="Moran D.A.P."/>
            <person name="Shinohara A."/>
            <person name="Yoshida Y."/>
            <person name="Fujiwara M."/>
            <person name="Mori M."/>
            <person name="Tomita M."/>
            <person name="Arakawa K."/>
        </authorList>
    </citation>
    <scope>NUCLEOTIDE SEQUENCE [LARGE SCALE GENOMIC DNA]</scope>
</reference>